<evidence type="ECO:0000313" key="1">
    <source>
        <dbReference type="EMBL" id="KAI9429582.1"/>
    </source>
</evidence>
<dbReference type="EMBL" id="JAGFNK010001703">
    <property type="protein sequence ID" value="KAI9429582.1"/>
    <property type="molecule type" value="Genomic_DNA"/>
</dbReference>
<feature type="non-terminal residue" evidence="1">
    <location>
        <position position="1"/>
    </location>
</feature>
<reference evidence="1" key="1">
    <citation type="submission" date="2021-03" db="EMBL/GenBank/DDBJ databases">
        <title>Evolutionary priming and transition to the ectomycorrhizal habit in an iconic lineage of mushroom-forming fungi: is preadaptation a requirement?</title>
        <authorList>
            <consortium name="DOE Joint Genome Institute"/>
            <person name="Looney B.P."/>
            <person name="Miyauchi S."/>
            <person name="Morin E."/>
            <person name="Drula E."/>
            <person name="Courty P.E."/>
            <person name="Chicoki N."/>
            <person name="Fauchery L."/>
            <person name="Kohler A."/>
            <person name="Kuo A."/>
            <person name="LaButti K."/>
            <person name="Pangilinan J."/>
            <person name="Lipzen A."/>
            <person name="Riley R."/>
            <person name="Andreopoulos W."/>
            <person name="He G."/>
            <person name="Johnson J."/>
            <person name="Barry K.W."/>
            <person name="Grigoriev I.V."/>
            <person name="Nagy L."/>
            <person name="Hibbett D."/>
            <person name="Henrissat B."/>
            <person name="Matheny P.B."/>
            <person name="Labbe J."/>
            <person name="Martin A.F."/>
        </authorList>
    </citation>
    <scope>NUCLEOTIDE SEQUENCE</scope>
    <source>
        <strain evidence="1">BPL698</strain>
    </source>
</reference>
<proteinExistence type="predicted"/>
<keyword evidence="2" id="KW-1185">Reference proteome</keyword>
<name>A0ACC0TQ32_9AGAM</name>
<protein>
    <submittedName>
        <fullName evidence="1">Uncharacterized protein</fullName>
    </submittedName>
</protein>
<sequence length="77" mass="8609">HELSDTDWESFTLVTSWLTSIQAATIKMSATKIPMLSMMHAIFCGLQDDIENILCDLPNSVLTRIKLSLTDVHLVTC</sequence>
<evidence type="ECO:0000313" key="2">
    <source>
        <dbReference type="Proteomes" id="UP001207468"/>
    </source>
</evidence>
<dbReference type="Proteomes" id="UP001207468">
    <property type="component" value="Unassembled WGS sequence"/>
</dbReference>
<comment type="caution">
    <text evidence="1">The sequence shown here is derived from an EMBL/GenBank/DDBJ whole genome shotgun (WGS) entry which is preliminary data.</text>
</comment>
<organism evidence="1 2">
    <name type="scientific">Russula earlei</name>
    <dbReference type="NCBI Taxonomy" id="71964"/>
    <lineage>
        <taxon>Eukaryota</taxon>
        <taxon>Fungi</taxon>
        <taxon>Dikarya</taxon>
        <taxon>Basidiomycota</taxon>
        <taxon>Agaricomycotina</taxon>
        <taxon>Agaricomycetes</taxon>
        <taxon>Russulales</taxon>
        <taxon>Russulaceae</taxon>
        <taxon>Russula</taxon>
    </lineage>
</organism>
<gene>
    <name evidence="1" type="ORF">F5148DRAFT_990644</name>
</gene>
<accession>A0ACC0TQ32</accession>